<protein>
    <submittedName>
        <fullName evidence="6">Receptor-type tyrosine- phosphatase delta-like</fullName>
    </submittedName>
</protein>
<keyword evidence="4 6" id="KW-0675">Receptor</keyword>
<dbReference type="OrthoDB" id="5983454at2759"/>
<keyword evidence="1" id="KW-0732">Signal</keyword>
<name>A0A6S7KIB7_PARCT</name>
<dbReference type="AlphaFoldDB" id="A0A6S7KIB7"/>
<dbReference type="InterPro" id="IPR003961">
    <property type="entry name" value="FN3_dom"/>
</dbReference>
<evidence type="ECO:0000256" key="4">
    <source>
        <dbReference type="ARBA" id="ARBA00023170"/>
    </source>
</evidence>
<dbReference type="GO" id="GO:0043235">
    <property type="term" value="C:receptor complex"/>
    <property type="evidence" value="ECO:0007669"/>
    <property type="project" value="TreeGrafter"/>
</dbReference>
<dbReference type="EMBL" id="CACRXK020015138">
    <property type="protein sequence ID" value="CAB4027933.1"/>
    <property type="molecule type" value="Genomic_DNA"/>
</dbReference>
<organism evidence="6 7">
    <name type="scientific">Paramuricea clavata</name>
    <name type="common">Red gorgonian</name>
    <name type="synonym">Violescent sea-whip</name>
    <dbReference type="NCBI Taxonomy" id="317549"/>
    <lineage>
        <taxon>Eukaryota</taxon>
        <taxon>Metazoa</taxon>
        <taxon>Cnidaria</taxon>
        <taxon>Anthozoa</taxon>
        <taxon>Octocorallia</taxon>
        <taxon>Malacalcyonacea</taxon>
        <taxon>Plexauridae</taxon>
        <taxon>Paramuricea</taxon>
    </lineage>
</organism>
<dbReference type="GO" id="GO:0009897">
    <property type="term" value="C:external side of plasma membrane"/>
    <property type="evidence" value="ECO:0007669"/>
    <property type="project" value="TreeGrafter"/>
</dbReference>
<dbReference type="InterPro" id="IPR036116">
    <property type="entry name" value="FN3_sf"/>
</dbReference>
<dbReference type="GO" id="GO:0004896">
    <property type="term" value="F:cytokine receptor activity"/>
    <property type="evidence" value="ECO:0007669"/>
    <property type="project" value="TreeGrafter"/>
</dbReference>
<dbReference type="SUPFAM" id="SSF49265">
    <property type="entry name" value="Fibronectin type III"/>
    <property type="match status" value="2"/>
</dbReference>
<keyword evidence="7" id="KW-1185">Reference proteome</keyword>
<dbReference type="InterPro" id="IPR013783">
    <property type="entry name" value="Ig-like_fold"/>
</dbReference>
<gene>
    <name evidence="6" type="ORF">PACLA_8A047254</name>
</gene>
<feature type="non-terminal residue" evidence="6">
    <location>
        <position position="432"/>
    </location>
</feature>
<dbReference type="PROSITE" id="PS50853">
    <property type="entry name" value="FN3"/>
    <property type="match status" value="4"/>
</dbReference>
<dbReference type="Pfam" id="PF00041">
    <property type="entry name" value="fn3"/>
    <property type="match status" value="4"/>
</dbReference>
<dbReference type="SMART" id="SM00060">
    <property type="entry name" value="FN3"/>
    <property type="match status" value="4"/>
</dbReference>
<evidence type="ECO:0000256" key="3">
    <source>
        <dbReference type="ARBA" id="ARBA00023157"/>
    </source>
</evidence>
<accession>A0A6S7KIB7</accession>
<dbReference type="InterPro" id="IPR050379">
    <property type="entry name" value="Type-I_Cytokine_Rcpt"/>
</dbReference>
<evidence type="ECO:0000256" key="2">
    <source>
        <dbReference type="ARBA" id="ARBA00022737"/>
    </source>
</evidence>
<dbReference type="PANTHER" id="PTHR23036:SF151">
    <property type="entry name" value="FIBRONECTIN TYPE-III DOMAIN-CONTAINING PROTEIN"/>
    <property type="match status" value="1"/>
</dbReference>
<evidence type="ECO:0000313" key="7">
    <source>
        <dbReference type="Proteomes" id="UP001152795"/>
    </source>
</evidence>
<keyword evidence="3" id="KW-1015">Disulfide bond</keyword>
<evidence type="ECO:0000256" key="1">
    <source>
        <dbReference type="ARBA" id="ARBA00022729"/>
    </source>
</evidence>
<keyword evidence="5" id="KW-0325">Glycoprotein</keyword>
<dbReference type="GO" id="GO:0019955">
    <property type="term" value="F:cytokine binding"/>
    <property type="evidence" value="ECO:0007669"/>
    <property type="project" value="TreeGrafter"/>
</dbReference>
<evidence type="ECO:0000256" key="5">
    <source>
        <dbReference type="ARBA" id="ARBA00023180"/>
    </source>
</evidence>
<evidence type="ECO:0000313" key="6">
    <source>
        <dbReference type="EMBL" id="CAB4027933.1"/>
    </source>
</evidence>
<sequence length="432" mass="46505">PKSGPNITQINATSSTSIAVTWGVAPAEDTNGIITHYFVCYKPQTSSNDICSVTKRLNGVNNRSTVLNGLNEFTNYEVAIQAATSKGNGTHGAIKNVKTLQDVPESGPNIMRINATSSSSIQVTWGVVPAEDTNGIITHYFVCYKPQTSSNYICSVTKRLNGVNNRSTVLNGLNKFTNYEVAIQAATSKGNGTHGAIKNVTTLQDEPAEGPNISSIISSANELEVTWKKLSVDDSNGVITKYEVCYALGSAVSNCSTSKMLTGVDNTKTEIVGLTPVTLYTVAVRASTKVGYGPLGERMVVQTNESVPSKGPVINVMADSSTSLNVTWDELNKYDANGVITRYRVCYKNASSFEDICNLPVRETMGNVRVITLSNLGKYTEYIVAVQAATKIGFGKIGAKMTTRTKEDSKYCMLFSFLAACLIYVILISTIF</sequence>
<comment type="caution">
    <text evidence="6">The sequence shown here is derived from an EMBL/GenBank/DDBJ whole genome shotgun (WGS) entry which is preliminary data.</text>
</comment>
<dbReference type="PANTHER" id="PTHR23036">
    <property type="entry name" value="CYTOKINE RECEPTOR"/>
    <property type="match status" value="1"/>
</dbReference>
<reference evidence="6" key="1">
    <citation type="submission" date="2020-04" db="EMBL/GenBank/DDBJ databases">
        <authorList>
            <person name="Alioto T."/>
            <person name="Alioto T."/>
            <person name="Gomez Garrido J."/>
        </authorList>
    </citation>
    <scope>NUCLEOTIDE SEQUENCE</scope>
    <source>
        <strain evidence="6">A484AB</strain>
    </source>
</reference>
<dbReference type="FunFam" id="2.60.40.10:FF:000028">
    <property type="entry name" value="Neuronal cell adhesion molecule"/>
    <property type="match status" value="1"/>
</dbReference>
<dbReference type="CDD" id="cd00063">
    <property type="entry name" value="FN3"/>
    <property type="match status" value="4"/>
</dbReference>
<dbReference type="Proteomes" id="UP001152795">
    <property type="component" value="Unassembled WGS sequence"/>
</dbReference>
<dbReference type="Gene3D" id="2.60.40.10">
    <property type="entry name" value="Immunoglobulins"/>
    <property type="match status" value="4"/>
</dbReference>
<proteinExistence type="predicted"/>
<keyword evidence="2" id="KW-0677">Repeat</keyword>